<keyword evidence="8" id="KW-0812">Transmembrane</keyword>
<feature type="transmembrane region" description="Helical" evidence="8">
    <location>
        <begin position="114"/>
        <end position="138"/>
    </location>
</feature>
<dbReference type="Pfam" id="PF10601">
    <property type="entry name" value="zf-LITAF-like"/>
    <property type="match status" value="1"/>
</dbReference>
<keyword evidence="11" id="KW-1185">Reference proteome</keyword>
<dbReference type="SMART" id="SM00714">
    <property type="entry name" value="LITAF"/>
    <property type="match status" value="1"/>
</dbReference>
<accession>A0AAE0Q025</accession>
<dbReference type="PROSITE" id="PS51837">
    <property type="entry name" value="LITAF"/>
    <property type="match status" value="1"/>
</dbReference>
<dbReference type="GO" id="GO:0005634">
    <property type="term" value="C:nucleus"/>
    <property type="evidence" value="ECO:0007669"/>
    <property type="project" value="TreeGrafter"/>
</dbReference>
<comment type="similarity">
    <text evidence="4">Belongs to the CDIP1/LITAF family.</text>
</comment>
<keyword evidence="6" id="KW-0862">Zinc</keyword>
<proteinExistence type="inferred from homology"/>
<evidence type="ECO:0000313" key="10">
    <source>
        <dbReference type="EMBL" id="KAK3511273.1"/>
    </source>
</evidence>
<reference evidence="10" key="1">
    <citation type="submission" date="2023-06" db="EMBL/GenBank/DDBJ databases">
        <title>Male Hemibagrus guttatus genome.</title>
        <authorList>
            <person name="Bian C."/>
        </authorList>
    </citation>
    <scope>NUCLEOTIDE SEQUENCE</scope>
    <source>
        <strain evidence="10">Male_cb2023</strain>
        <tissue evidence="10">Muscle</tissue>
    </source>
</reference>
<dbReference type="PANTHER" id="PTHR23292">
    <property type="entry name" value="LIPOPOLYSACCHARIDE-INDUCED TUMOR NECROSIS FACTOR-ALPHA FACTOR"/>
    <property type="match status" value="1"/>
</dbReference>
<comment type="caution">
    <text evidence="10">The sequence shown here is derived from an EMBL/GenBank/DDBJ whole genome shotgun (WGS) entry which is preliminary data.</text>
</comment>
<evidence type="ECO:0000256" key="2">
    <source>
        <dbReference type="ARBA" id="ARBA00004414"/>
    </source>
</evidence>
<dbReference type="AlphaFoldDB" id="A0AAE0Q025"/>
<evidence type="ECO:0000256" key="1">
    <source>
        <dbReference type="ARBA" id="ARBA00004125"/>
    </source>
</evidence>
<keyword evidence="7 8" id="KW-0472">Membrane</keyword>
<evidence type="ECO:0000259" key="9">
    <source>
        <dbReference type="PROSITE" id="PS51837"/>
    </source>
</evidence>
<dbReference type="PANTHER" id="PTHR23292:SF46">
    <property type="entry name" value="LIPOPOLYSACCHARIDE-INDUCED TUMOR NECROSIS FACTOR-ALPHA FACTOR HOMOLOG"/>
    <property type="match status" value="1"/>
</dbReference>
<organism evidence="10 11">
    <name type="scientific">Hemibagrus guttatus</name>
    <dbReference type="NCBI Taxonomy" id="175788"/>
    <lineage>
        <taxon>Eukaryota</taxon>
        <taxon>Metazoa</taxon>
        <taxon>Chordata</taxon>
        <taxon>Craniata</taxon>
        <taxon>Vertebrata</taxon>
        <taxon>Euteleostomi</taxon>
        <taxon>Actinopterygii</taxon>
        <taxon>Neopterygii</taxon>
        <taxon>Teleostei</taxon>
        <taxon>Ostariophysi</taxon>
        <taxon>Siluriformes</taxon>
        <taxon>Bagridae</taxon>
        <taxon>Hemibagrus</taxon>
    </lineage>
</organism>
<protein>
    <recommendedName>
        <fullName evidence="9">LITAF domain-containing protein</fullName>
    </recommendedName>
</protein>
<name>A0AAE0Q025_9TELE</name>
<dbReference type="GO" id="GO:0098574">
    <property type="term" value="C:cytoplasmic side of lysosomal membrane"/>
    <property type="evidence" value="ECO:0007669"/>
    <property type="project" value="TreeGrafter"/>
</dbReference>
<keyword evidence="5" id="KW-0479">Metal-binding</keyword>
<sequence>MELNPPPPYPGPEAAYPPVQVVQDVYPAPPKYSATVVQTVNQTQPVMVVNPVEFQYPAPPKYSAAVVQPVNQTQPVMVVNPVVVQPALSDVPASMTCTYCQKQIVTVIKPSNGLLVWCAFGVMLVFGLWPCCLIPFCVHSCKDIQHMCPNCRNILHTYRRM</sequence>
<evidence type="ECO:0000313" key="11">
    <source>
        <dbReference type="Proteomes" id="UP001274896"/>
    </source>
</evidence>
<dbReference type="GO" id="GO:0008270">
    <property type="term" value="F:zinc ion binding"/>
    <property type="evidence" value="ECO:0007669"/>
    <property type="project" value="TreeGrafter"/>
</dbReference>
<dbReference type="EMBL" id="JAUCMX010000025">
    <property type="protein sequence ID" value="KAK3511273.1"/>
    <property type="molecule type" value="Genomic_DNA"/>
</dbReference>
<feature type="domain" description="LITAF" evidence="9">
    <location>
        <begin position="74"/>
        <end position="160"/>
    </location>
</feature>
<evidence type="ECO:0000256" key="5">
    <source>
        <dbReference type="ARBA" id="ARBA00022723"/>
    </source>
</evidence>
<evidence type="ECO:0000256" key="6">
    <source>
        <dbReference type="ARBA" id="ARBA00022833"/>
    </source>
</evidence>
<evidence type="ECO:0000256" key="8">
    <source>
        <dbReference type="SAM" id="Phobius"/>
    </source>
</evidence>
<dbReference type="InterPro" id="IPR037519">
    <property type="entry name" value="LITAF_fam"/>
</dbReference>
<comment type="subcellular location">
    <subcellularLocation>
        <location evidence="1">Endosome membrane</location>
        <topology evidence="1">Peripheral membrane protein</topology>
        <orientation evidence="1">Cytoplasmic side</orientation>
    </subcellularLocation>
    <subcellularLocation>
        <location evidence="2">Late endosome membrane</location>
    </subcellularLocation>
    <subcellularLocation>
        <location evidence="3">Lysosome membrane</location>
        <topology evidence="3">Peripheral membrane protein</topology>
        <orientation evidence="3">Cytoplasmic side</orientation>
    </subcellularLocation>
</comment>
<dbReference type="InterPro" id="IPR006629">
    <property type="entry name" value="LITAF"/>
</dbReference>
<keyword evidence="8" id="KW-1133">Transmembrane helix</keyword>
<dbReference type="GO" id="GO:0098560">
    <property type="term" value="C:cytoplasmic side of late endosome membrane"/>
    <property type="evidence" value="ECO:0007669"/>
    <property type="project" value="TreeGrafter"/>
</dbReference>
<evidence type="ECO:0000256" key="3">
    <source>
        <dbReference type="ARBA" id="ARBA00004630"/>
    </source>
</evidence>
<evidence type="ECO:0000256" key="4">
    <source>
        <dbReference type="ARBA" id="ARBA00005975"/>
    </source>
</evidence>
<gene>
    <name evidence="10" type="ORF">QTP70_034679</name>
</gene>
<dbReference type="Proteomes" id="UP001274896">
    <property type="component" value="Unassembled WGS sequence"/>
</dbReference>
<evidence type="ECO:0000256" key="7">
    <source>
        <dbReference type="ARBA" id="ARBA00023136"/>
    </source>
</evidence>